<dbReference type="AlphaFoldDB" id="A0A0G1UE26"/>
<proteinExistence type="predicted"/>
<gene>
    <name evidence="1" type="ORF">UX78_C0014G0013</name>
</gene>
<dbReference type="EMBL" id="LCNM01000014">
    <property type="protein sequence ID" value="KKU55960.1"/>
    <property type="molecule type" value="Genomic_DNA"/>
</dbReference>
<sequence length="217" mass="24570">MPVNKLITAFSLPKEMDIVLNNLQTKTGKSRSQILREMINFFVISTKGEKAASRQTAAKELYLDNADVNKILRLYYQLLSQTRPKPTLVVGISIINKKSRVLIGLRKSTDTHIRDLHWTFPSGKFNSLNFESEIIKTIRQETGLTARVISLVHARLIPDSPGKKIRIIGLYYHCRIISGKTVAGGDFKQLKWVEATQVNRHFTTSVADEIMNFLGTL</sequence>
<evidence type="ECO:0000313" key="1">
    <source>
        <dbReference type="EMBL" id="KKU55960.1"/>
    </source>
</evidence>
<dbReference type="GO" id="GO:0006355">
    <property type="term" value="P:regulation of DNA-templated transcription"/>
    <property type="evidence" value="ECO:0007669"/>
    <property type="project" value="InterPro"/>
</dbReference>
<dbReference type="Gene3D" id="3.90.79.10">
    <property type="entry name" value="Nucleoside Triphosphate Pyrophosphohydrolase"/>
    <property type="match status" value="1"/>
</dbReference>
<reference evidence="1 2" key="1">
    <citation type="journal article" date="2015" name="Nature">
        <title>rRNA introns, odd ribosomes, and small enigmatic genomes across a large radiation of phyla.</title>
        <authorList>
            <person name="Brown C.T."/>
            <person name="Hug L.A."/>
            <person name="Thomas B.C."/>
            <person name="Sharon I."/>
            <person name="Castelle C.J."/>
            <person name="Singh A."/>
            <person name="Wilkins M.J."/>
            <person name="Williams K.H."/>
            <person name="Banfield J.F."/>
        </authorList>
    </citation>
    <scope>NUCLEOTIDE SEQUENCE [LARGE SCALE GENOMIC DNA]</scope>
</reference>
<organism evidence="1 2">
    <name type="scientific">Candidatus Amesbacteria bacterium GW2011_GWA2_47_11</name>
    <dbReference type="NCBI Taxonomy" id="1618357"/>
    <lineage>
        <taxon>Bacteria</taxon>
        <taxon>Candidatus Amesiibacteriota</taxon>
    </lineage>
</organism>
<protein>
    <submittedName>
        <fullName evidence="1">Uncharacterized protein</fullName>
    </submittedName>
</protein>
<dbReference type="Proteomes" id="UP000034607">
    <property type="component" value="Unassembled WGS sequence"/>
</dbReference>
<evidence type="ECO:0000313" key="2">
    <source>
        <dbReference type="Proteomes" id="UP000034607"/>
    </source>
</evidence>
<name>A0A0G1UE26_9BACT</name>
<comment type="caution">
    <text evidence="1">The sequence shown here is derived from an EMBL/GenBank/DDBJ whole genome shotgun (WGS) entry which is preliminary data.</text>
</comment>
<dbReference type="SUPFAM" id="SSF55811">
    <property type="entry name" value="Nudix"/>
    <property type="match status" value="1"/>
</dbReference>
<accession>A0A0G1UE26</accession>
<dbReference type="InterPro" id="IPR015797">
    <property type="entry name" value="NUDIX_hydrolase-like_dom_sf"/>
</dbReference>